<organism evidence="3 4">
    <name type="scientific">Ectopseudomonas guguanensis</name>
    <dbReference type="NCBI Taxonomy" id="1198456"/>
    <lineage>
        <taxon>Bacteria</taxon>
        <taxon>Pseudomonadati</taxon>
        <taxon>Pseudomonadota</taxon>
        <taxon>Gammaproteobacteria</taxon>
        <taxon>Pseudomonadales</taxon>
        <taxon>Pseudomonadaceae</taxon>
        <taxon>Ectopseudomonas</taxon>
    </lineage>
</organism>
<keyword evidence="4" id="KW-1185">Reference proteome</keyword>
<dbReference type="GO" id="GO:0090313">
    <property type="term" value="P:regulation of protein targeting to membrane"/>
    <property type="evidence" value="ECO:0007669"/>
    <property type="project" value="TreeGrafter"/>
</dbReference>
<keyword evidence="1" id="KW-0812">Transmembrane</keyword>
<dbReference type="Proteomes" id="UP000199460">
    <property type="component" value="Unassembled WGS sequence"/>
</dbReference>
<dbReference type="RefSeq" id="WP_090427536.1">
    <property type="nucleotide sequence ID" value="NZ_FNJJ01000002.1"/>
</dbReference>
<dbReference type="PANTHER" id="PTHR30441">
    <property type="entry name" value="DUF748 DOMAIN-CONTAINING PROTEIN"/>
    <property type="match status" value="1"/>
</dbReference>
<dbReference type="Pfam" id="PF05170">
    <property type="entry name" value="AsmA"/>
    <property type="match status" value="1"/>
</dbReference>
<evidence type="ECO:0000256" key="1">
    <source>
        <dbReference type="SAM" id="Phobius"/>
    </source>
</evidence>
<dbReference type="InterPro" id="IPR007844">
    <property type="entry name" value="AsmA"/>
</dbReference>
<dbReference type="InterPro" id="IPR052894">
    <property type="entry name" value="AsmA-related"/>
</dbReference>
<sequence length="683" mass="73573">MQRLRKALAWLVAVVLLLVAALMLFLALFDWNRARPLINEQVSAALNRPFAIEGDLRVIWKREPGQQGLSAWLPWPHFAAERLRLGNPDWAQGETFVSLDRVRLRLSPLPLLWRTVSIPSIELGALTADLQRLADGRANWVFDLGAEQADGEQPSPWTLDIGTIAFDKGQVKLDDKVSNTRLDAVIQPLGEPIPFAEIVGKNAAERLAESSARAQDYAFAWQTKGSFRGQPLTGSGKVGGLLALHDASLPFPLQADVRIGATRIRVAGSLTDPQNLGALDLRLQLSGNSLSQLYPLTGVTLPDTPPYSTDGRLQADLRDASGAIFRYLGFNGRIGASDIQGDLTFVARQPRPKLSGRLTSNQLLFSDLAPLIGADSAADKRARGERDSQPTNKALPVTEFRTDRWRAMDADVRFVGKRIVHSEQLPITDLDTHVLLDDGTLSLEPLRFGMAGGALDAQIRLNGAATPLQGQMRLRARDLRLKQLFPTFAPMQTSLGALNGDARVSGRGNSVAALLGSADGELNMLINDGAVSRGLMEIAGLNVGNYLVGRLFGDEEVKINCAAADMGIRQGLMSTRLFVIDTENAVIKVDGSANFASERLDFTITPATKGFRIFSLRSPLYVRGTFKQPAPGVQATPLALRGVGLVALGVAVAPAAGLLALVAPSAGDEPSQCEPLLQKIRGG</sequence>
<dbReference type="OrthoDB" id="5749006at2"/>
<feature type="transmembrane region" description="Helical" evidence="1">
    <location>
        <begin position="7"/>
        <end position="29"/>
    </location>
</feature>
<evidence type="ECO:0000259" key="2">
    <source>
        <dbReference type="Pfam" id="PF05170"/>
    </source>
</evidence>
<reference evidence="4" key="1">
    <citation type="submission" date="2016-10" db="EMBL/GenBank/DDBJ databases">
        <authorList>
            <person name="Varghese N."/>
            <person name="Submissions S."/>
        </authorList>
    </citation>
    <scope>NUCLEOTIDE SEQUENCE [LARGE SCALE GENOMIC DNA]</scope>
    <source>
        <strain evidence="4">JCM 18416</strain>
    </source>
</reference>
<keyword evidence="1" id="KW-1133">Transmembrane helix</keyword>
<feature type="domain" description="AsmA" evidence="2">
    <location>
        <begin position="1"/>
        <end position="576"/>
    </location>
</feature>
<protein>
    <recommendedName>
        <fullName evidence="2">AsmA domain-containing protein</fullName>
    </recommendedName>
</protein>
<dbReference type="GeneID" id="300930501"/>
<accession>A0A1H0N6F2</accession>
<evidence type="ECO:0000313" key="3">
    <source>
        <dbReference type="EMBL" id="SDO88264.1"/>
    </source>
</evidence>
<name>A0A1H0N6F2_9GAMM</name>
<dbReference type="PANTHER" id="PTHR30441:SF9">
    <property type="entry name" value="ASMA FAMILY PROTEIN YHJG"/>
    <property type="match status" value="1"/>
</dbReference>
<gene>
    <name evidence="3" type="ORF">SAMN05216213_102261</name>
</gene>
<keyword evidence="1" id="KW-0472">Membrane</keyword>
<dbReference type="EMBL" id="FNJJ01000002">
    <property type="protein sequence ID" value="SDO88264.1"/>
    <property type="molecule type" value="Genomic_DNA"/>
</dbReference>
<evidence type="ECO:0000313" key="4">
    <source>
        <dbReference type="Proteomes" id="UP000199460"/>
    </source>
</evidence>
<dbReference type="GO" id="GO:0005886">
    <property type="term" value="C:plasma membrane"/>
    <property type="evidence" value="ECO:0007669"/>
    <property type="project" value="TreeGrafter"/>
</dbReference>
<proteinExistence type="predicted"/>
<dbReference type="AlphaFoldDB" id="A0A1H0N6F2"/>